<evidence type="ECO:0000256" key="1">
    <source>
        <dbReference type="SAM" id="MobiDB-lite"/>
    </source>
</evidence>
<dbReference type="AlphaFoldDB" id="A0A4C1UPJ4"/>
<evidence type="ECO:0000313" key="2">
    <source>
        <dbReference type="EMBL" id="GBP28358.1"/>
    </source>
</evidence>
<protein>
    <submittedName>
        <fullName evidence="2">Uncharacterized protein</fullName>
    </submittedName>
</protein>
<dbReference type="EMBL" id="BGZK01000205">
    <property type="protein sequence ID" value="GBP28358.1"/>
    <property type="molecule type" value="Genomic_DNA"/>
</dbReference>
<name>A0A4C1UPJ4_EUMVA</name>
<accession>A0A4C1UPJ4</accession>
<evidence type="ECO:0000313" key="3">
    <source>
        <dbReference type="Proteomes" id="UP000299102"/>
    </source>
</evidence>
<organism evidence="2 3">
    <name type="scientific">Eumeta variegata</name>
    <name type="common">Bagworm moth</name>
    <name type="synonym">Eumeta japonica</name>
    <dbReference type="NCBI Taxonomy" id="151549"/>
    <lineage>
        <taxon>Eukaryota</taxon>
        <taxon>Metazoa</taxon>
        <taxon>Ecdysozoa</taxon>
        <taxon>Arthropoda</taxon>
        <taxon>Hexapoda</taxon>
        <taxon>Insecta</taxon>
        <taxon>Pterygota</taxon>
        <taxon>Neoptera</taxon>
        <taxon>Endopterygota</taxon>
        <taxon>Lepidoptera</taxon>
        <taxon>Glossata</taxon>
        <taxon>Ditrysia</taxon>
        <taxon>Tineoidea</taxon>
        <taxon>Psychidae</taxon>
        <taxon>Oiketicinae</taxon>
        <taxon>Eumeta</taxon>
    </lineage>
</organism>
<feature type="compositionally biased region" description="Polar residues" evidence="1">
    <location>
        <begin position="7"/>
        <end position="19"/>
    </location>
</feature>
<keyword evidence="3" id="KW-1185">Reference proteome</keyword>
<gene>
    <name evidence="2" type="ORF">EVAR_11821_1</name>
</gene>
<feature type="region of interest" description="Disordered" evidence="1">
    <location>
        <begin position="1"/>
        <end position="31"/>
    </location>
</feature>
<dbReference type="Proteomes" id="UP000299102">
    <property type="component" value="Unassembled WGS sequence"/>
</dbReference>
<reference evidence="2 3" key="1">
    <citation type="journal article" date="2019" name="Commun. Biol.">
        <title>The bagworm genome reveals a unique fibroin gene that provides high tensile strength.</title>
        <authorList>
            <person name="Kono N."/>
            <person name="Nakamura H."/>
            <person name="Ohtoshi R."/>
            <person name="Tomita M."/>
            <person name="Numata K."/>
            <person name="Arakawa K."/>
        </authorList>
    </citation>
    <scope>NUCLEOTIDE SEQUENCE [LARGE SCALE GENOMIC DNA]</scope>
</reference>
<proteinExistence type="predicted"/>
<sequence>MCARTVKLQTNRNDYTNKTARVGSAVAPPPPHVAPHRFVRRLFTGVCIVSPSTKIGSPHNGARARHCAITITNWRSPFKAEREQNPRKVVSSEVRFGVIL</sequence>
<comment type="caution">
    <text evidence="2">The sequence shown here is derived from an EMBL/GenBank/DDBJ whole genome shotgun (WGS) entry which is preliminary data.</text>
</comment>